<keyword evidence="1" id="KW-0238">DNA-binding</keyword>
<name>A0ABU3SUV6_9ALTE</name>
<dbReference type="RefSeq" id="WP_316025445.1">
    <property type="nucleotide sequence ID" value="NZ_JAWDIO010000002.1"/>
</dbReference>
<dbReference type="InterPro" id="IPR009061">
    <property type="entry name" value="DNA-bd_dom_put_sf"/>
</dbReference>
<comment type="caution">
    <text evidence="3">The sequence shown here is derived from an EMBL/GenBank/DDBJ whole genome shotgun (WGS) entry which is preliminary data.</text>
</comment>
<dbReference type="InterPro" id="IPR047057">
    <property type="entry name" value="MerR_fam"/>
</dbReference>
<reference evidence="3 4" key="1">
    <citation type="submission" date="2023-10" db="EMBL/GenBank/DDBJ databases">
        <title>Glaciecola aquimarina strain GGW-M5 nov., isolated from a coastal seawater.</title>
        <authorList>
            <person name="Bayburt H."/>
            <person name="Kim J.M."/>
            <person name="Choi B.J."/>
            <person name="Jeon C.O."/>
        </authorList>
    </citation>
    <scope>NUCLEOTIDE SEQUENCE [LARGE SCALE GENOMIC DNA]</scope>
    <source>
        <strain evidence="3 4">KCTC 32108</strain>
    </source>
</reference>
<dbReference type="PANTHER" id="PTHR30204:SF92">
    <property type="entry name" value="HTH-TYPE TRANSCRIPTIONAL REGULATOR ZNTR"/>
    <property type="match status" value="1"/>
</dbReference>
<accession>A0ABU3SUV6</accession>
<feature type="domain" description="HTH merR-type" evidence="2">
    <location>
        <begin position="1"/>
        <end position="69"/>
    </location>
</feature>
<dbReference type="Proteomes" id="UP001247805">
    <property type="component" value="Unassembled WGS sequence"/>
</dbReference>
<dbReference type="PRINTS" id="PR00040">
    <property type="entry name" value="HTHMERR"/>
</dbReference>
<dbReference type="InterPro" id="IPR000551">
    <property type="entry name" value="MerR-type_HTH_dom"/>
</dbReference>
<dbReference type="EMBL" id="JAWDIO010000002">
    <property type="protein sequence ID" value="MDU0353796.1"/>
    <property type="molecule type" value="Genomic_DNA"/>
</dbReference>
<gene>
    <name evidence="3" type="primary">zntR</name>
    <name evidence="3" type="ORF">RS130_07525</name>
</gene>
<dbReference type="Gene3D" id="1.10.1660.10">
    <property type="match status" value="1"/>
</dbReference>
<dbReference type="Pfam" id="PF13411">
    <property type="entry name" value="MerR_1"/>
    <property type="match status" value="1"/>
</dbReference>
<dbReference type="SUPFAM" id="SSF46955">
    <property type="entry name" value="Putative DNA-binding domain"/>
    <property type="match status" value="1"/>
</dbReference>
<evidence type="ECO:0000313" key="3">
    <source>
        <dbReference type="EMBL" id="MDU0353796.1"/>
    </source>
</evidence>
<dbReference type="NCBIfam" id="NF007069">
    <property type="entry name" value="PRK09514.1"/>
    <property type="match status" value="1"/>
</dbReference>
<organism evidence="3 4">
    <name type="scientific">Paraglaciecola aquimarina</name>
    <dbReference type="NCBI Taxonomy" id="1235557"/>
    <lineage>
        <taxon>Bacteria</taxon>
        <taxon>Pseudomonadati</taxon>
        <taxon>Pseudomonadota</taxon>
        <taxon>Gammaproteobacteria</taxon>
        <taxon>Alteromonadales</taxon>
        <taxon>Alteromonadaceae</taxon>
        <taxon>Paraglaciecola</taxon>
    </lineage>
</organism>
<dbReference type="SMART" id="SM00422">
    <property type="entry name" value="HTH_MERR"/>
    <property type="match status" value="1"/>
</dbReference>
<protein>
    <submittedName>
        <fullName evidence="3">Zn(2+)-responsive transcriptional regulator</fullName>
    </submittedName>
</protein>
<evidence type="ECO:0000259" key="2">
    <source>
        <dbReference type="PROSITE" id="PS50937"/>
    </source>
</evidence>
<evidence type="ECO:0000256" key="1">
    <source>
        <dbReference type="ARBA" id="ARBA00023125"/>
    </source>
</evidence>
<keyword evidence="4" id="KW-1185">Reference proteome</keyword>
<evidence type="ECO:0000313" key="4">
    <source>
        <dbReference type="Proteomes" id="UP001247805"/>
    </source>
</evidence>
<dbReference type="PROSITE" id="PS00552">
    <property type="entry name" value="HTH_MERR_1"/>
    <property type="match status" value="1"/>
</dbReference>
<dbReference type="CDD" id="cd04770">
    <property type="entry name" value="HTH_HMRTR"/>
    <property type="match status" value="1"/>
</dbReference>
<proteinExistence type="predicted"/>
<dbReference type="PANTHER" id="PTHR30204">
    <property type="entry name" value="REDOX-CYCLING DRUG-SENSING TRANSCRIPTIONAL ACTIVATOR SOXR"/>
    <property type="match status" value="1"/>
</dbReference>
<dbReference type="PROSITE" id="PS50937">
    <property type="entry name" value="HTH_MERR_2"/>
    <property type="match status" value="1"/>
</dbReference>
<sequence length="133" mass="14800">MKISDLAERSGISAHTLRYYEKSGLLKASSRGANNYRVYSEDDLNTAKFIQHCKNCGFTLAEITALLAIKHDKSQHVCAEAKSITANKLDEIAQHIERLKLMQNTLKKLAQYCCGGQESAEYCSIITALEEGK</sequence>